<evidence type="ECO:0000256" key="3">
    <source>
        <dbReference type="SAM" id="SignalP"/>
    </source>
</evidence>
<proteinExistence type="predicted"/>
<dbReference type="EMBL" id="CDHN01000003">
    <property type="protein sequence ID" value="CEJ91095.1"/>
    <property type="molecule type" value="Genomic_DNA"/>
</dbReference>
<evidence type="ECO:0000256" key="1">
    <source>
        <dbReference type="SAM" id="MobiDB-lite"/>
    </source>
</evidence>
<gene>
    <name evidence="4" type="ORF">VHEMI06832</name>
</gene>
<keyword evidence="2" id="KW-0812">Transmembrane</keyword>
<sequence length="520" mass="56357">MPFTLNGPIFTLLLTASLFGSFGFCGSIADDLYHNYFDPAPAPEDGPAFSRGSLRDTRYLPIQIAGIVSAYAVSLIIVALTLLALSGKRRAHLTATDEDEVDLEEYQLSQHFSSPSEFPIEKFGQPGIPNFSLKSPLQQEFGAATSFELPNQQIVPSNAPGINPHVDQSLVEETKEMSQKQLEEMYKHVMEHEEAKEQGIVLESPVYATTSRFSSANQSHLSAVSSKREKTKPANLDLTQPVEAKPASKTSSFLSALRSPKKKNIKALQISSPIMTPQTSVFPHQEYQETNPLSPRHYNPSLRSSDQGSIADSQQNAVGVALPMTPDMSPESVQSIDERLGNQPLSQLNVNNSRTASQVPSEYEPPSATSQHSQAALVGLPASPKPGATFNILPASPRPGATFAPLPLSPKPGATFQRPNAPSAVRTGGTLPLRAYEPALASPTTIAQTTKQTVFERRGPLSPGGGPLTANAVPYSPYQPFTPCMPITPSLVTKEDRKRMKRMVPKTPTLQMVQSSDEMW</sequence>
<evidence type="ECO:0000313" key="4">
    <source>
        <dbReference type="EMBL" id="CEJ91095.1"/>
    </source>
</evidence>
<accession>A0A0A1TK27</accession>
<keyword evidence="2" id="KW-1133">Transmembrane helix</keyword>
<name>A0A0A1TK27_9HYPO</name>
<feature type="region of interest" description="Disordered" evidence="1">
    <location>
        <begin position="342"/>
        <end position="374"/>
    </location>
</feature>
<dbReference type="Proteomes" id="UP000039046">
    <property type="component" value="Unassembled WGS sequence"/>
</dbReference>
<keyword evidence="2" id="KW-0472">Membrane</keyword>
<feature type="compositionally biased region" description="Polar residues" evidence="1">
    <location>
        <begin position="343"/>
        <end position="360"/>
    </location>
</feature>
<feature type="compositionally biased region" description="Polar residues" evidence="1">
    <location>
        <begin position="301"/>
        <end position="313"/>
    </location>
</feature>
<dbReference type="AlphaFoldDB" id="A0A0A1TK27"/>
<dbReference type="HOGENOM" id="CLU_482351_0_0_1"/>
<feature type="region of interest" description="Disordered" evidence="1">
    <location>
        <begin position="289"/>
        <end position="313"/>
    </location>
</feature>
<evidence type="ECO:0000256" key="2">
    <source>
        <dbReference type="SAM" id="Phobius"/>
    </source>
</evidence>
<protein>
    <submittedName>
        <fullName evidence="4">Uncharacterized protein</fullName>
    </submittedName>
</protein>
<dbReference type="OrthoDB" id="4524805at2759"/>
<evidence type="ECO:0000313" key="5">
    <source>
        <dbReference type="Proteomes" id="UP000039046"/>
    </source>
</evidence>
<keyword evidence="5" id="KW-1185">Reference proteome</keyword>
<feature type="signal peptide" evidence="3">
    <location>
        <begin position="1"/>
        <end position="29"/>
    </location>
</feature>
<reference evidence="4 5" key="1">
    <citation type="journal article" date="2015" name="Genome Announc.">
        <title>Draft Genome Sequence and Gene Annotation of the Entomopathogenic Fungus Verticillium hemipterigenum.</title>
        <authorList>
            <person name="Horn F."/>
            <person name="Habel A."/>
            <person name="Scharf D.H."/>
            <person name="Dworschak J."/>
            <person name="Brakhage A.A."/>
            <person name="Guthke R."/>
            <person name="Hertweck C."/>
            <person name="Linde J."/>
        </authorList>
    </citation>
    <scope>NUCLEOTIDE SEQUENCE [LARGE SCALE GENOMIC DNA]</scope>
</reference>
<feature type="transmembrane region" description="Helical" evidence="2">
    <location>
        <begin position="62"/>
        <end position="85"/>
    </location>
</feature>
<organism evidence="4 5">
    <name type="scientific">[Torrubiella] hemipterigena</name>
    <dbReference type="NCBI Taxonomy" id="1531966"/>
    <lineage>
        <taxon>Eukaryota</taxon>
        <taxon>Fungi</taxon>
        <taxon>Dikarya</taxon>
        <taxon>Ascomycota</taxon>
        <taxon>Pezizomycotina</taxon>
        <taxon>Sordariomycetes</taxon>
        <taxon>Hypocreomycetidae</taxon>
        <taxon>Hypocreales</taxon>
        <taxon>Clavicipitaceae</taxon>
        <taxon>Clavicipitaceae incertae sedis</taxon>
        <taxon>'Torrubiella' clade</taxon>
    </lineage>
</organism>
<dbReference type="STRING" id="1531966.A0A0A1TK27"/>
<feature type="chain" id="PRO_5001990103" evidence="3">
    <location>
        <begin position="30"/>
        <end position="520"/>
    </location>
</feature>
<keyword evidence="3" id="KW-0732">Signal</keyword>